<evidence type="ECO:0000256" key="1">
    <source>
        <dbReference type="ARBA" id="ARBA00022723"/>
    </source>
</evidence>
<dbReference type="SMART" id="SM00249">
    <property type="entry name" value="PHD"/>
    <property type="match status" value="1"/>
</dbReference>
<proteinExistence type="predicted"/>
<sequence length="435" mass="48318">MPSSTIAEILASQSALVQEASEAVPFQFSQCTYSRGYIKQAVYWCVTCKETRGVCSACSVACHTDHEQVELFPKRHFRCDCPTSAMPHPCTLHHQVEDVNTENTYGQNFKGQFCRCGRPYDPQVEKETMIQCLACEDWFHESCLNLRDRPSSREPTPAPTDHADQNASEEHDDARSDASSYGLPPPLITASMYESLVCGACVRDIAILKRWAGTPGILMVVRDGTNDKWKVIGQDSESAETLDVNGGHNELPPVVVGQKRGRSGSVGDDPKTKRPREVAESSSTLAEPRQGPPCLAPCPSSYVQRIFSSAQSPVAVHESSELGSGDIFLTQGFRERWCQCTQCLTSLHLHPYLLEEEETYEPPEDPDSGLSLEELGMRALQRLPRDKAIDGIRAFNEMRDQLMNHLRPFAQEGREVTEADIKAFFEEKMAARGSG</sequence>
<reference evidence="8" key="1">
    <citation type="submission" date="2024-04" db="EMBL/GenBank/DDBJ databases">
        <authorList>
            <person name="Shaw F."/>
            <person name="Minotto A."/>
        </authorList>
    </citation>
    <scope>NUCLEOTIDE SEQUENCE [LARGE SCALE GENOMIC DNA]</scope>
</reference>
<keyword evidence="1" id="KW-0479">Metal-binding</keyword>
<protein>
    <recommendedName>
        <fullName evidence="6">UBR-type domain-containing protein</fullName>
    </recommendedName>
</protein>
<evidence type="ECO:0000256" key="4">
    <source>
        <dbReference type="PROSITE-ProRule" id="PRU00508"/>
    </source>
</evidence>
<dbReference type="Proteomes" id="UP001497453">
    <property type="component" value="Chromosome 6"/>
</dbReference>
<evidence type="ECO:0000256" key="2">
    <source>
        <dbReference type="ARBA" id="ARBA00022771"/>
    </source>
</evidence>
<dbReference type="SMART" id="SM00396">
    <property type="entry name" value="ZnF_UBR1"/>
    <property type="match status" value="1"/>
</dbReference>
<dbReference type="InterPro" id="IPR011011">
    <property type="entry name" value="Znf_FYVE_PHD"/>
</dbReference>
<organism evidence="7 8">
    <name type="scientific">Somion occarium</name>
    <dbReference type="NCBI Taxonomy" id="3059160"/>
    <lineage>
        <taxon>Eukaryota</taxon>
        <taxon>Fungi</taxon>
        <taxon>Dikarya</taxon>
        <taxon>Basidiomycota</taxon>
        <taxon>Agaricomycotina</taxon>
        <taxon>Agaricomycetes</taxon>
        <taxon>Polyporales</taxon>
        <taxon>Cerrenaceae</taxon>
        <taxon>Somion</taxon>
    </lineage>
</organism>
<evidence type="ECO:0000313" key="8">
    <source>
        <dbReference type="Proteomes" id="UP001497453"/>
    </source>
</evidence>
<evidence type="ECO:0000256" key="5">
    <source>
        <dbReference type="SAM" id="MobiDB-lite"/>
    </source>
</evidence>
<dbReference type="InterPro" id="IPR040204">
    <property type="entry name" value="UBR7"/>
</dbReference>
<gene>
    <name evidence="7" type="ORF">GFSPODELE1_LOCUS8086</name>
</gene>
<evidence type="ECO:0000259" key="6">
    <source>
        <dbReference type="PROSITE" id="PS51157"/>
    </source>
</evidence>
<feature type="region of interest" description="Disordered" evidence="5">
    <location>
        <begin position="149"/>
        <end position="182"/>
    </location>
</feature>
<dbReference type="PANTHER" id="PTHR13513:SF9">
    <property type="entry name" value="E3 UBIQUITIN-PROTEIN LIGASE UBR7-RELATED"/>
    <property type="match status" value="1"/>
</dbReference>
<feature type="domain" description="UBR-type" evidence="6">
    <location>
        <begin position="29"/>
        <end position="95"/>
    </location>
</feature>
<name>A0ABP1DSY3_9APHY</name>
<dbReference type="InterPro" id="IPR001965">
    <property type="entry name" value="Znf_PHD"/>
</dbReference>
<dbReference type="CDD" id="cd19677">
    <property type="entry name" value="UBR-box_UBR7"/>
    <property type="match status" value="1"/>
</dbReference>
<dbReference type="PROSITE" id="PS51157">
    <property type="entry name" value="ZF_UBR"/>
    <property type="match status" value="1"/>
</dbReference>
<dbReference type="InterPro" id="IPR003126">
    <property type="entry name" value="Znf_UBR"/>
</dbReference>
<feature type="region of interest" description="Disordered" evidence="5">
    <location>
        <begin position="240"/>
        <end position="293"/>
    </location>
</feature>
<keyword evidence="8" id="KW-1185">Reference proteome</keyword>
<dbReference type="Gene3D" id="3.30.40.10">
    <property type="entry name" value="Zinc/RING finger domain, C3HC4 (zinc finger)"/>
    <property type="match status" value="1"/>
</dbReference>
<dbReference type="InterPro" id="IPR019787">
    <property type="entry name" value="Znf_PHD-finger"/>
</dbReference>
<dbReference type="Pfam" id="PF00628">
    <property type="entry name" value="PHD"/>
    <property type="match status" value="1"/>
</dbReference>
<dbReference type="PANTHER" id="PTHR13513">
    <property type="entry name" value="E3 UBIQUITIN-PROTEIN LIGASE UBR7"/>
    <property type="match status" value="1"/>
</dbReference>
<evidence type="ECO:0000313" key="7">
    <source>
        <dbReference type="EMBL" id="CAL1710926.1"/>
    </source>
</evidence>
<feature type="zinc finger region" description="UBR-type" evidence="4">
    <location>
        <begin position="29"/>
        <end position="95"/>
    </location>
</feature>
<accession>A0ABP1DSY3</accession>
<keyword evidence="2" id="KW-0863">Zinc-finger</keyword>
<dbReference type="InterPro" id="IPR013083">
    <property type="entry name" value="Znf_RING/FYVE/PHD"/>
</dbReference>
<dbReference type="SUPFAM" id="SSF57903">
    <property type="entry name" value="FYVE/PHD zinc finger"/>
    <property type="match status" value="1"/>
</dbReference>
<dbReference type="EMBL" id="OZ037949">
    <property type="protein sequence ID" value="CAL1710926.1"/>
    <property type="molecule type" value="Genomic_DNA"/>
</dbReference>
<evidence type="ECO:0000256" key="3">
    <source>
        <dbReference type="ARBA" id="ARBA00022833"/>
    </source>
</evidence>
<feature type="compositionally biased region" description="Basic and acidic residues" evidence="5">
    <location>
        <begin position="268"/>
        <end position="279"/>
    </location>
</feature>
<keyword evidence="3" id="KW-0862">Zinc</keyword>
<dbReference type="InterPro" id="IPR047506">
    <property type="entry name" value="UBR7-like_UBR-box"/>
</dbReference>
<feature type="compositionally biased region" description="Basic and acidic residues" evidence="5">
    <location>
        <begin position="161"/>
        <end position="176"/>
    </location>
</feature>